<sequence length="173" mass="19138">MMEGERGSGPLELSFTKRNTTVKAPTTRPHSVRVDSSHLRELDPTIKNLSALTRRCGGGRIESRALPGSRHDRCAFSRFLRVSTAGAGVTQKMNREIRLMDTIPYHHCRPDNAVMAGSRARPFASPCTRRPSVCALLTTFLSVWLSIIAVSHSSLILYFAGRSHYHLIGSCFA</sequence>
<reference evidence="1 2" key="1">
    <citation type="journal article" date="2019" name="Commun. Biol.">
        <title>The bagworm genome reveals a unique fibroin gene that provides high tensile strength.</title>
        <authorList>
            <person name="Kono N."/>
            <person name="Nakamura H."/>
            <person name="Ohtoshi R."/>
            <person name="Tomita M."/>
            <person name="Numata K."/>
            <person name="Arakawa K."/>
        </authorList>
    </citation>
    <scope>NUCLEOTIDE SEQUENCE [LARGE SCALE GENOMIC DNA]</scope>
</reference>
<gene>
    <name evidence="1" type="ORF">EVAR_8443_1</name>
</gene>
<name>A0A4C1WFD4_EUMVA</name>
<dbReference type="AlphaFoldDB" id="A0A4C1WFD4"/>
<keyword evidence="2" id="KW-1185">Reference proteome</keyword>
<protein>
    <submittedName>
        <fullName evidence="1">Uncharacterized protein</fullName>
    </submittedName>
</protein>
<evidence type="ECO:0000313" key="2">
    <source>
        <dbReference type="Proteomes" id="UP000299102"/>
    </source>
</evidence>
<comment type="caution">
    <text evidence="1">The sequence shown here is derived from an EMBL/GenBank/DDBJ whole genome shotgun (WGS) entry which is preliminary data.</text>
</comment>
<dbReference type="EMBL" id="BGZK01000531">
    <property type="protein sequence ID" value="GBP48835.1"/>
    <property type="molecule type" value="Genomic_DNA"/>
</dbReference>
<evidence type="ECO:0000313" key="1">
    <source>
        <dbReference type="EMBL" id="GBP48835.1"/>
    </source>
</evidence>
<organism evidence="1 2">
    <name type="scientific">Eumeta variegata</name>
    <name type="common">Bagworm moth</name>
    <name type="synonym">Eumeta japonica</name>
    <dbReference type="NCBI Taxonomy" id="151549"/>
    <lineage>
        <taxon>Eukaryota</taxon>
        <taxon>Metazoa</taxon>
        <taxon>Ecdysozoa</taxon>
        <taxon>Arthropoda</taxon>
        <taxon>Hexapoda</taxon>
        <taxon>Insecta</taxon>
        <taxon>Pterygota</taxon>
        <taxon>Neoptera</taxon>
        <taxon>Endopterygota</taxon>
        <taxon>Lepidoptera</taxon>
        <taxon>Glossata</taxon>
        <taxon>Ditrysia</taxon>
        <taxon>Tineoidea</taxon>
        <taxon>Psychidae</taxon>
        <taxon>Oiketicinae</taxon>
        <taxon>Eumeta</taxon>
    </lineage>
</organism>
<proteinExistence type="predicted"/>
<dbReference type="Proteomes" id="UP000299102">
    <property type="component" value="Unassembled WGS sequence"/>
</dbReference>
<accession>A0A4C1WFD4</accession>